<reference evidence="2 3" key="1">
    <citation type="journal article" date="2014" name="Nat. Genet.">
        <title>Genome sequence of the hot pepper provides insights into the evolution of pungency in Capsicum species.</title>
        <authorList>
            <person name="Kim S."/>
            <person name="Park M."/>
            <person name="Yeom S.I."/>
            <person name="Kim Y.M."/>
            <person name="Lee J.M."/>
            <person name="Lee H.A."/>
            <person name="Seo E."/>
            <person name="Choi J."/>
            <person name="Cheong K."/>
            <person name="Kim K.T."/>
            <person name="Jung K."/>
            <person name="Lee G.W."/>
            <person name="Oh S.K."/>
            <person name="Bae C."/>
            <person name="Kim S.B."/>
            <person name="Lee H.Y."/>
            <person name="Kim S.Y."/>
            <person name="Kim M.S."/>
            <person name="Kang B.C."/>
            <person name="Jo Y.D."/>
            <person name="Yang H.B."/>
            <person name="Jeong H.J."/>
            <person name="Kang W.H."/>
            <person name="Kwon J.K."/>
            <person name="Shin C."/>
            <person name="Lim J.Y."/>
            <person name="Park J.H."/>
            <person name="Huh J.H."/>
            <person name="Kim J.S."/>
            <person name="Kim B.D."/>
            <person name="Cohen O."/>
            <person name="Paran I."/>
            <person name="Suh M.C."/>
            <person name="Lee S.B."/>
            <person name="Kim Y.K."/>
            <person name="Shin Y."/>
            <person name="Noh S.J."/>
            <person name="Park J."/>
            <person name="Seo Y.S."/>
            <person name="Kwon S.Y."/>
            <person name="Kim H.A."/>
            <person name="Park J.M."/>
            <person name="Kim H.J."/>
            <person name="Choi S.B."/>
            <person name="Bosland P.W."/>
            <person name="Reeves G."/>
            <person name="Jo S.H."/>
            <person name="Lee B.W."/>
            <person name="Cho H.T."/>
            <person name="Choi H.S."/>
            <person name="Lee M.S."/>
            <person name="Yu Y."/>
            <person name="Do Choi Y."/>
            <person name="Park B.S."/>
            <person name="van Deynze A."/>
            <person name="Ashrafi H."/>
            <person name="Hill T."/>
            <person name="Kim W.T."/>
            <person name="Pai H.S."/>
            <person name="Ahn H.K."/>
            <person name="Yeam I."/>
            <person name="Giovannoni J.J."/>
            <person name="Rose J.K."/>
            <person name="Sorensen I."/>
            <person name="Lee S.J."/>
            <person name="Kim R.W."/>
            <person name="Choi I.Y."/>
            <person name="Choi B.S."/>
            <person name="Lim J.S."/>
            <person name="Lee Y.H."/>
            <person name="Choi D."/>
        </authorList>
    </citation>
    <scope>NUCLEOTIDE SEQUENCE [LARGE SCALE GENOMIC DNA]</scope>
    <source>
        <strain evidence="3">cv. CM334</strain>
    </source>
</reference>
<reference evidence="2 3" key="2">
    <citation type="journal article" date="2017" name="Genome Biol.">
        <title>New reference genome sequences of hot pepper reveal the massive evolution of plant disease-resistance genes by retroduplication.</title>
        <authorList>
            <person name="Kim S."/>
            <person name="Park J."/>
            <person name="Yeom S.I."/>
            <person name="Kim Y.M."/>
            <person name="Seo E."/>
            <person name="Kim K.T."/>
            <person name="Kim M.S."/>
            <person name="Lee J.M."/>
            <person name="Cheong K."/>
            <person name="Shin H.S."/>
            <person name="Kim S.B."/>
            <person name="Han K."/>
            <person name="Lee J."/>
            <person name="Park M."/>
            <person name="Lee H.A."/>
            <person name="Lee H.Y."/>
            <person name="Lee Y."/>
            <person name="Oh S."/>
            <person name="Lee J.H."/>
            <person name="Choi E."/>
            <person name="Choi E."/>
            <person name="Lee S.E."/>
            <person name="Jeon J."/>
            <person name="Kim H."/>
            <person name="Choi G."/>
            <person name="Song H."/>
            <person name="Lee J."/>
            <person name="Lee S.C."/>
            <person name="Kwon J.K."/>
            <person name="Lee H.Y."/>
            <person name="Koo N."/>
            <person name="Hong Y."/>
            <person name="Kim R.W."/>
            <person name="Kang W.H."/>
            <person name="Huh J.H."/>
            <person name="Kang B.C."/>
            <person name="Yang T.J."/>
            <person name="Lee Y.H."/>
            <person name="Bennetzen J.L."/>
            <person name="Choi D."/>
        </authorList>
    </citation>
    <scope>NUCLEOTIDE SEQUENCE [LARGE SCALE GENOMIC DNA]</scope>
    <source>
        <strain evidence="3">cv. CM334</strain>
    </source>
</reference>
<dbReference type="AlphaFoldDB" id="A0A2G2Z412"/>
<evidence type="ECO:0000259" key="1">
    <source>
        <dbReference type="Pfam" id="PF08268"/>
    </source>
</evidence>
<accession>A0A2G2Z412</accession>
<dbReference type="InterPro" id="IPR050796">
    <property type="entry name" value="SCF_F-box_component"/>
</dbReference>
<proteinExistence type="predicted"/>
<dbReference type="InterPro" id="IPR017451">
    <property type="entry name" value="F-box-assoc_interact_dom"/>
</dbReference>
<feature type="domain" description="F-box associated beta-propeller type 3" evidence="1">
    <location>
        <begin position="52"/>
        <end position="141"/>
    </location>
</feature>
<dbReference type="InterPro" id="IPR013187">
    <property type="entry name" value="F-box-assoc_dom_typ3"/>
</dbReference>
<comment type="caution">
    <text evidence="2">The sequence shown here is derived from an EMBL/GenBank/DDBJ whole genome shotgun (WGS) entry which is preliminary data.</text>
</comment>
<protein>
    <recommendedName>
        <fullName evidence="1">F-box associated beta-propeller type 3 domain-containing protein</fullName>
    </recommendedName>
</protein>
<dbReference type="EMBL" id="AYRZ02000007">
    <property type="protein sequence ID" value="PHT76752.1"/>
    <property type="molecule type" value="Genomic_DNA"/>
</dbReference>
<organism evidence="2 3">
    <name type="scientific">Capsicum annuum</name>
    <name type="common">Capsicum pepper</name>
    <dbReference type="NCBI Taxonomy" id="4072"/>
    <lineage>
        <taxon>Eukaryota</taxon>
        <taxon>Viridiplantae</taxon>
        <taxon>Streptophyta</taxon>
        <taxon>Embryophyta</taxon>
        <taxon>Tracheophyta</taxon>
        <taxon>Spermatophyta</taxon>
        <taxon>Magnoliopsida</taxon>
        <taxon>eudicotyledons</taxon>
        <taxon>Gunneridae</taxon>
        <taxon>Pentapetalae</taxon>
        <taxon>asterids</taxon>
        <taxon>lamiids</taxon>
        <taxon>Solanales</taxon>
        <taxon>Solanaceae</taxon>
        <taxon>Solanoideae</taxon>
        <taxon>Capsiceae</taxon>
        <taxon>Capsicum</taxon>
    </lineage>
</organism>
<dbReference type="InterPro" id="IPR011043">
    <property type="entry name" value="Gal_Oxase/kelch_b-propeller"/>
</dbReference>
<evidence type="ECO:0000313" key="3">
    <source>
        <dbReference type="Proteomes" id="UP000222542"/>
    </source>
</evidence>
<dbReference type="Proteomes" id="UP000222542">
    <property type="component" value="Unassembled WGS sequence"/>
</dbReference>
<dbReference type="OMA" id="GANDDYM"/>
<name>A0A2G2Z412_CAPAN</name>
<dbReference type="Gramene" id="PHT76752">
    <property type="protein sequence ID" value="PHT76752"/>
    <property type="gene ID" value="T459_20274"/>
</dbReference>
<dbReference type="PANTHER" id="PTHR31672:SF10">
    <property type="entry name" value="F-BOX DOMAIN-CONTAINING PROTEIN"/>
    <property type="match status" value="1"/>
</dbReference>
<keyword evidence="3" id="KW-1185">Reference proteome</keyword>
<dbReference type="Pfam" id="PF08268">
    <property type="entry name" value="FBA_3"/>
    <property type="match status" value="1"/>
</dbReference>
<dbReference type="NCBIfam" id="TIGR01640">
    <property type="entry name" value="F_box_assoc_1"/>
    <property type="match status" value="1"/>
</dbReference>
<dbReference type="SUPFAM" id="SSF50965">
    <property type="entry name" value="Galactose oxidase, central domain"/>
    <property type="match status" value="1"/>
</dbReference>
<sequence>MSDYLPDCLILDILCRLPVESLLRFTSTSGKDFRVVGFCNGLFSLADDLYGDTDPIILWNPSIRRSISLPSTPRPTVRYGPVRVFLGFGFDHKTSDFKVVWIAYIRGANDDYMVPREVEVYKLSTGLWKTVNSKNVDVEYPGNVLSYDPDSREFKDLDIHGMYHSFFLNKYVESLMLFDGNSGAMTDSELNYELNGGLIPYLMDTCGFFWA</sequence>
<gene>
    <name evidence="2" type="ORF">T459_20274</name>
</gene>
<evidence type="ECO:0000313" key="2">
    <source>
        <dbReference type="EMBL" id="PHT76752.1"/>
    </source>
</evidence>
<dbReference type="PANTHER" id="PTHR31672">
    <property type="entry name" value="BNACNNG10540D PROTEIN"/>
    <property type="match status" value="1"/>
</dbReference>